<feature type="active site" description="Proton acceptor" evidence="6">
    <location>
        <position position="280"/>
    </location>
</feature>
<dbReference type="FunFam" id="3.20.20.70:FF:000029">
    <property type="entry name" value="L-lactate dehydrogenase"/>
    <property type="match status" value="1"/>
</dbReference>
<feature type="binding site" evidence="7">
    <location>
        <begin position="311"/>
        <end position="315"/>
    </location>
    <ligand>
        <name>FMN</name>
        <dbReference type="ChEBI" id="CHEBI:58210"/>
    </ligand>
</feature>
<dbReference type="InterPro" id="IPR037396">
    <property type="entry name" value="FMN_HAD"/>
</dbReference>
<dbReference type="InterPro" id="IPR012133">
    <property type="entry name" value="Alpha-hydoxy_acid_DH_FMN"/>
</dbReference>
<feature type="binding site" evidence="7">
    <location>
        <position position="134"/>
    </location>
    <ligand>
        <name>glyoxylate</name>
        <dbReference type="ChEBI" id="CHEBI:36655"/>
    </ligand>
</feature>
<dbReference type="PROSITE" id="PS51349">
    <property type="entry name" value="FMN_HYDROXY_ACID_DH_2"/>
    <property type="match status" value="1"/>
</dbReference>
<dbReference type="Gene3D" id="3.20.20.70">
    <property type="entry name" value="Aldolase class I"/>
    <property type="match status" value="1"/>
</dbReference>
<dbReference type="GO" id="GO:0009060">
    <property type="term" value="P:aerobic respiration"/>
    <property type="evidence" value="ECO:0007669"/>
    <property type="project" value="TreeGrafter"/>
</dbReference>
<feature type="binding site" evidence="7">
    <location>
        <position position="160"/>
    </location>
    <ligand>
        <name>FMN</name>
        <dbReference type="ChEBI" id="CHEBI:58210"/>
    </ligand>
</feature>
<dbReference type="EMBL" id="AVQL01000444">
    <property type="protein sequence ID" value="KEQ00808.1"/>
    <property type="molecule type" value="Genomic_DNA"/>
</dbReference>
<comment type="similarity">
    <text evidence="5">Belongs to the FMN-dependent alpha-hydroxy acid dehydrogenase family.</text>
</comment>
<accession>A0A074V5V3</accession>
<comment type="cofactor">
    <cofactor evidence="1">
        <name>FMN</name>
        <dbReference type="ChEBI" id="CHEBI:58210"/>
    </cofactor>
</comment>
<evidence type="ECO:0000313" key="9">
    <source>
        <dbReference type="EMBL" id="KEQ00808.1"/>
    </source>
</evidence>
<dbReference type="NCBIfam" id="NF008398">
    <property type="entry name" value="PRK11197.1"/>
    <property type="match status" value="1"/>
</dbReference>
<feature type="binding site" evidence="7">
    <location>
        <position position="132"/>
    </location>
    <ligand>
        <name>glyoxylate</name>
        <dbReference type="ChEBI" id="CHEBI:36655"/>
    </ligand>
</feature>
<feature type="binding site" evidence="7">
    <location>
        <begin position="334"/>
        <end position="335"/>
    </location>
    <ligand>
        <name>FMN</name>
        <dbReference type="ChEBI" id="CHEBI:58210"/>
    </ligand>
</feature>
<keyword evidence="4" id="KW-0560">Oxidoreductase</keyword>
<sequence length="389" mass="42958">MQNKLSKITCIEDLRKVAKRKVPKMFYDYADTGSWTESTYHANSNDFQEIKLRQRVLTDMTGRTLETTMVGQTVKMPVALAPTGLTGMQHADGEILAARAAEKFGVPFTLSTMSICSIEDVAENTSAPFWFQLYVMRDREFMRDLIRRAQEAKCSALVVTADLQVLGQRHKDIKNGLSTPPKPTLRNWMNLATKPEWCLAMLNTQRRTFRNIVGHTKGVADMTSLSSWTSEQFDPRLSWKDIEEIKNLWGGKLIIKGILDAEDAEMAVKSGADAIIVSNHGGRQLDGAPSTIHALPNIISAVGNNIEVWLDSGIRSGQDVLKAIAMGAKGTLIGRAFLYGLGAYGEDGVTRALEIIYNEMDISMAFTGHTDIKTVNKDILIPGTYPVAG</sequence>
<dbReference type="GO" id="GO:0010181">
    <property type="term" value="F:FMN binding"/>
    <property type="evidence" value="ECO:0007669"/>
    <property type="project" value="InterPro"/>
</dbReference>
<dbReference type="Proteomes" id="UP000027644">
    <property type="component" value="Unassembled WGS sequence"/>
</dbReference>
<feature type="binding site" evidence="7">
    <location>
        <position position="29"/>
    </location>
    <ligand>
        <name>glyoxylate</name>
        <dbReference type="ChEBI" id="CHEBI:36655"/>
    </ligand>
</feature>
<feature type="binding site" evidence="7">
    <location>
        <begin position="82"/>
        <end position="84"/>
    </location>
    <ligand>
        <name>FMN</name>
        <dbReference type="ChEBI" id="CHEBI:58210"/>
    </ligand>
</feature>
<dbReference type="GO" id="GO:0004459">
    <property type="term" value="F:L-lactate dehydrogenase (NAD+) activity"/>
    <property type="evidence" value="ECO:0007669"/>
    <property type="project" value="TreeGrafter"/>
</dbReference>
<comment type="caution">
    <text evidence="9">The sequence shown here is derived from an EMBL/GenBank/DDBJ whole genome shotgun (WGS) entry which is preliminary data.</text>
</comment>
<feature type="binding site" evidence="7">
    <location>
        <position position="280"/>
    </location>
    <ligand>
        <name>glyoxylate</name>
        <dbReference type="ChEBI" id="CHEBI:36655"/>
    </ligand>
</feature>
<dbReference type="SUPFAM" id="SSF51395">
    <property type="entry name" value="FMN-linked oxidoreductases"/>
    <property type="match status" value="1"/>
</dbReference>
<dbReference type="InterPro" id="IPR013785">
    <property type="entry name" value="Aldolase_TIM"/>
</dbReference>
<evidence type="ECO:0000259" key="8">
    <source>
        <dbReference type="PROSITE" id="PS51349"/>
    </source>
</evidence>
<dbReference type="PANTHER" id="PTHR10578">
    <property type="entry name" value="S -2-HYDROXY-ACID OXIDASE-RELATED"/>
    <property type="match status" value="1"/>
</dbReference>
<evidence type="ECO:0000256" key="6">
    <source>
        <dbReference type="PIRSR" id="PIRSR000138-1"/>
    </source>
</evidence>
<dbReference type="PROSITE" id="PS00557">
    <property type="entry name" value="FMN_HYDROXY_ACID_DH_1"/>
    <property type="match status" value="1"/>
</dbReference>
<name>A0A074V5V3_9NEIS</name>
<feature type="binding site" evidence="7">
    <location>
        <position position="278"/>
    </location>
    <ligand>
        <name>FMN</name>
        <dbReference type="ChEBI" id="CHEBI:58210"/>
    </ligand>
</feature>
<keyword evidence="3 7" id="KW-0288">FMN</keyword>
<dbReference type="CDD" id="cd02809">
    <property type="entry name" value="alpha_hydroxyacid_oxid_FMN"/>
    <property type="match status" value="1"/>
</dbReference>
<proteinExistence type="inferred from homology"/>
<feature type="binding site" evidence="7">
    <location>
        <position position="256"/>
    </location>
    <ligand>
        <name>FMN</name>
        <dbReference type="ChEBI" id="CHEBI:58210"/>
    </ligand>
</feature>
<dbReference type="PANTHER" id="PTHR10578:SF107">
    <property type="entry name" value="2-HYDROXYACID OXIDASE 1"/>
    <property type="match status" value="1"/>
</dbReference>
<feature type="binding site" evidence="7">
    <location>
        <position position="111"/>
    </location>
    <ligand>
        <name>FMN</name>
        <dbReference type="ChEBI" id="CHEBI:58210"/>
    </ligand>
</feature>
<evidence type="ECO:0000256" key="4">
    <source>
        <dbReference type="ARBA" id="ARBA00023002"/>
    </source>
</evidence>
<dbReference type="InterPro" id="IPR008259">
    <property type="entry name" value="FMN_hydac_DH_AS"/>
</dbReference>
<protein>
    <submittedName>
        <fullName evidence="9">L-lactate dehydrogenase (FMN-dependent) and related alpha-hydroxy acid dehydrogenase</fullName>
    </submittedName>
</protein>
<evidence type="ECO:0000256" key="2">
    <source>
        <dbReference type="ARBA" id="ARBA00022630"/>
    </source>
</evidence>
<evidence type="ECO:0000256" key="1">
    <source>
        <dbReference type="ARBA" id="ARBA00001917"/>
    </source>
</evidence>
<dbReference type="Pfam" id="PF01070">
    <property type="entry name" value="FMN_dh"/>
    <property type="match status" value="1"/>
</dbReference>
<reference evidence="9 10" key="1">
    <citation type="journal article" date="2014" name="PLoS Genet.">
        <title>Hidden diversity in honey bee gut symbionts detected by single-cell genomics.</title>
        <authorList>
            <person name="Engel P."/>
            <person name="Stepanauskas R."/>
            <person name="Moran N."/>
        </authorList>
    </citation>
    <scope>NUCLEOTIDE SEQUENCE [LARGE SCALE GENOMIC DNA]</scope>
    <source>
        <strain evidence="9 10">SCGC AB-598-J21</strain>
    </source>
</reference>
<keyword evidence="2 7" id="KW-0285">Flavoprotein</keyword>
<feature type="binding site" evidence="7">
    <location>
        <position position="283"/>
    </location>
    <ligand>
        <name>glyoxylate</name>
        <dbReference type="ChEBI" id="CHEBI:36655"/>
    </ligand>
</feature>
<dbReference type="GO" id="GO:0005886">
    <property type="term" value="C:plasma membrane"/>
    <property type="evidence" value="ECO:0007669"/>
    <property type="project" value="TreeGrafter"/>
</dbReference>
<feature type="domain" description="FMN hydroxy acid dehydrogenase" evidence="8">
    <location>
        <begin position="3"/>
        <end position="385"/>
    </location>
</feature>
<dbReference type="AlphaFoldDB" id="A0A074V5V3"/>
<gene>
    <name evidence="9" type="ORF">SASC598J21_014060</name>
</gene>
<evidence type="ECO:0000256" key="5">
    <source>
        <dbReference type="ARBA" id="ARBA00024042"/>
    </source>
</evidence>
<dbReference type="InterPro" id="IPR000262">
    <property type="entry name" value="FMN-dep_DH"/>
</dbReference>
<organism evidence="9 10">
    <name type="scientific">Snodgrassella alvi SCGC AB-598-J21</name>
    <dbReference type="NCBI Taxonomy" id="1385367"/>
    <lineage>
        <taxon>Bacteria</taxon>
        <taxon>Pseudomonadati</taxon>
        <taxon>Pseudomonadota</taxon>
        <taxon>Betaproteobacteria</taxon>
        <taxon>Neisseriales</taxon>
        <taxon>Neisseriaceae</taxon>
        <taxon>Snodgrassella</taxon>
    </lineage>
</organism>
<evidence type="ECO:0000256" key="3">
    <source>
        <dbReference type="ARBA" id="ARBA00022643"/>
    </source>
</evidence>
<evidence type="ECO:0000313" key="10">
    <source>
        <dbReference type="Proteomes" id="UP000027644"/>
    </source>
</evidence>
<dbReference type="PIRSF" id="PIRSF000138">
    <property type="entry name" value="Al-hdrx_acd_dh"/>
    <property type="match status" value="1"/>
</dbReference>
<feature type="binding site" evidence="7">
    <location>
        <position position="169"/>
    </location>
    <ligand>
        <name>glyoxylate</name>
        <dbReference type="ChEBI" id="CHEBI:36655"/>
    </ligand>
</feature>
<evidence type="ECO:0000256" key="7">
    <source>
        <dbReference type="PIRSR" id="PIRSR000138-2"/>
    </source>
</evidence>